<sequence>MKIFPIDQNPSLFFCPKIDDLKASAVDLSRLHSSLRLRPPPSAFKLRRLQASAFDFNRLQGSAFNRLQASAFKLDRPSTATSENSPPRFLLTLRLGRINLNAVAQGVGGLVFGNDNTSNEDSHVERLLDRISNGVLAEDRRAAVSELQSLVAESRSAQLAVGAMGFPVLLSVLKEERDDVEIIRGALETLVSALTPIDTGHGQKNEIQPASINSDLLSRESESISLLLSLLSEDDFYVRYYTLQLLTALLTHSPSRLQEAILSIPRGITRLMDMLMDREVIRNEALLLLTYLTREAEEIQKIVVFEGAFEKIFSIIKEEGGSDGGVVVQDCLELLNNLLRNSASNQVLLRETIGFEPLVSILKLRRGSAYNFTQQKTINLLNSMATVELLLMGGPESEPGKDANRLSNQAALAQKKILDHLLMLGVESQWASVAVRCLALRCIGNLVARNPQNLDSLASKLVGEEPHAEPAVNAILRILLRTSIIEEFVAADYVFKCFCEKNTDGQAMLASTMTLQPNSTSQSSLEDDGTLSFGSMLLQALVSSEANEGLEASSRASSVLSHVLKDNAQCKERTLGIKNCARGTNAILRDLHIQPIILRLLITWLADCPNAVHCILDSATHLTYLIELVSNPNASVCVRGFSALVLGECVLYNRSSESGRDAFGVVDAICQKIGLTSYFLNFEYLNKMSLSLISSPSIQHQKSLTRSTSASVMDMQEFENDGTDHQKHEHPVLLAIFDLSFVNFIKKLEADIRERVVEVFSQTKNKVATVPVELEQKDGEPAGNYIQRLKSFIEKQCHEMQGLLVRNATLADELVKTGGGSSDSGSNKPSSSIERIQSESLRQELVEAARRIEMLKSEKAKIEAEVNNYRSLAGKLESDLKSLSDAYNSLEQDNCRLESEVKVLRMGDLEAIKEEAREEAQKESEAELNDLLVCLGQEQSKVEKLSSRLAELGEDVESLLEGIGDDAGLQEEGDDDDEGVYADRRLVIDLKVMNYLVGAFKSPCNIAVTFSDGRTRKQASMKMDNGKTALVPLFQSQENIAGEVSIEPVHGKKVEHTGVKIELLGQIELYFDRGNFYDFTSLVRELEVPGELYERKTYQFEFSTVEMPYESYNGVNVRLRYVLKVTVSRSVFSNIVAYQDFCVRNYTPVPTINNSIKMEVGIEDCLHIEFEYNKSKYHLKDIIIGKIYFLLVRIKIKNMELEIRRRESTGSGPNTYVETETLAKFELMDGAPVRGESIPIRLFLSPYELTPTYRNINNKFSVKYYLNLVLVDEEDRRYFKQQEITMYRLLLETE</sequence>
<dbReference type="InterPro" id="IPR014752">
    <property type="entry name" value="Arrestin-like_C"/>
</dbReference>
<dbReference type="FunFam" id="2.60.40.640:FF:000006">
    <property type="entry name" value="Vacuolar protein sorting-associated protein 26"/>
    <property type="match status" value="1"/>
</dbReference>
<evidence type="ECO:0000256" key="12">
    <source>
        <dbReference type="ARBA" id="ARBA00056169"/>
    </source>
</evidence>
<evidence type="ECO:0000256" key="9">
    <source>
        <dbReference type="ARBA" id="ARBA00023034"/>
    </source>
</evidence>
<evidence type="ECO:0000256" key="15">
    <source>
        <dbReference type="SAM" id="MobiDB-lite"/>
    </source>
</evidence>
<keyword evidence="11" id="KW-0472">Membrane</keyword>
<dbReference type="Proteomes" id="UP000243459">
    <property type="component" value="Chromosome 1"/>
</dbReference>
<keyword evidence="6" id="KW-0813">Transport</keyword>
<feature type="compositionally biased region" description="Low complexity" evidence="15">
    <location>
        <begin position="823"/>
        <end position="832"/>
    </location>
</feature>
<feature type="domain" description="Vesicle tethering protein Uso1/P115-like head" evidence="16">
    <location>
        <begin position="411"/>
        <end position="754"/>
    </location>
</feature>
<comment type="similarity">
    <text evidence="5">Belongs to the VPS26 family.</text>
</comment>
<dbReference type="Pfam" id="PF04871">
    <property type="entry name" value="Uso1_p115_C"/>
    <property type="match status" value="1"/>
</dbReference>
<evidence type="ECO:0000256" key="10">
    <source>
        <dbReference type="ARBA" id="ARBA00023054"/>
    </source>
</evidence>
<accession>A0A5P1FU38</accession>
<evidence type="ECO:0000256" key="2">
    <source>
        <dbReference type="ARBA" id="ARBA00004179"/>
    </source>
</evidence>
<evidence type="ECO:0000313" key="18">
    <source>
        <dbReference type="EMBL" id="ONK81855.1"/>
    </source>
</evidence>
<dbReference type="GO" id="GO:0012507">
    <property type="term" value="C:ER to Golgi transport vesicle membrane"/>
    <property type="evidence" value="ECO:0007669"/>
    <property type="project" value="TreeGrafter"/>
</dbReference>
<dbReference type="EMBL" id="CM007381">
    <property type="protein sequence ID" value="ONK81855.1"/>
    <property type="molecule type" value="Genomic_DNA"/>
</dbReference>
<dbReference type="InterPro" id="IPR024095">
    <property type="entry name" value="Vesicle_P115"/>
</dbReference>
<evidence type="ECO:0000256" key="6">
    <source>
        <dbReference type="ARBA" id="ARBA00022448"/>
    </source>
</evidence>
<evidence type="ECO:0000259" key="17">
    <source>
        <dbReference type="Pfam" id="PF04871"/>
    </source>
</evidence>
<dbReference type="GO" id="GO:0005795">
    <property type="term" value="C:Golgi stack"/>
    <property type="evidence" value="ECO:0007669"/>
    <property type="project" value="TreeGrafter"/>
</dbReference>
<keyword evidence="8" id="KW-0653">Protein transport</keyword>
<evidence type="ECO:0000256" key="13">
    <source>
        <dbReference type="ARBA" id="ARBA00064408"/>
    </source>
</evidence>
<evidence type="ECO:0000259" key="16">
    <source>
        <dbReference type="Pfam" id="PF04869"/>
    </source>
</evidence>
<dbReference type="Pfam" id="PF04869">
    <property type="entry name" value="Uso1_p115_head"/>
    <property type="match status" value="1"/>
</dbReference>
<dbReference type="GO" id="GO:0005783">
    <property type="term" value="C:endoplasmic reticulum"/>
    <property type="evidence" value="ECO:0007669"/>
    <property type="project" value="TreeGrafter"/>
</dbReference>
<evidence type="ECO:0000256" key="3">
    <source>
        <dbReference type="ARBA" id="ARBA00004496"/>
    </source>
</evidence>
<dbReference type="Pfam" id="PF03643">
    <property type="entry name" value="Vps26"/>
    <property type="match status" value="1"/>
</dbReference>
<evidence type="ECO:0000256" key="7">
    <source>
        <dbReference type="ARBA" id="ARBA00022490"/>
    </source>
</evidence>
<dbReference type="FunFam" id="2.60.40.640:FF:000012">
    <property type="entry name" value="vacuolar protein sorting-associated protein 26A"/>
    <property type="match status" value="1"/>
</dbReference>
<comment type="subcellular location">
    <subcellularLocation>
        <location evidence="3">Cytoplasm</location>
    </subcellularLocation>
    <subcellularLocation>
        <location evidence="1">Endosome membrane</location>
        <topology evidence="1">Peripheral membrane protein</topology>
        <orientation evidence="1">Cytoplasmic side</orientation>
    </subcellularLocation>
    <subcellularLocation>
        <location evidence="4">Golgi apparatus</location>
        <location evidence="4">trans-Golgi network membrane</location>
        <topology evidence="4">Peripheral membrane protein</topology>
        <orientation evidence="4">Cytoplasmic side</orientation>
    </subcellularLocation>
    <subcellularLocation>
        <location evidence="2">Prevacuolar compartment membrane</location>
        <topology evidence="2">Peripheral membrane protein</topology>
        <orientation evidence="2">Cytoplasmic side</orientation>
    </subcellularLocation>
</comment>
<evidence type="ECO:0000256" key="11">
    <source>
        <dbReference type="ARBA" id="ARBA00023136"/>
    </source>
</evidence>
<feature type="coiled-coil region" evidence="14">
    <location>
        <begin position="838"/>
        <end position="962"/>
    </location>
</feature>
<dbReference type="GO" id="GO:0010008">
    <property type="term" value="C:endosome membrane"/>
    <property type="evidence" value="ECO:0007669"/>
    <property type="project" value="UniProtKB-SubCell"/>
</dbReference>
<dbReference type="PANTHER" id="PTHR10013:SF0">
    <property type="entry name" value="GENERAL VESICULAR TRANSPORT FACTOR P115"/>
    <property type="match status" value="1"/>
</dbReference>
<evidence type="ECO:0000256" key="4">
    <source>
        <dbReference type="ARBA" id="ARBA00004546"/>
    </source>
</evidence>
<dbReference type="GO" id="GO:0048280">
    <property type="term" value="P:vesicle fusion with Golgi apparatus"/>
    <property type="evidence" value="ECO:0007669"/>
    <property type="project" value="InterPro"/>
</dbReference>
<reference evidence="19" key="1">
    <citation type="journal article" date="2017" name="Nat. Commun.">
        <title>The asparagus genome sheds light on the origin and evolution of a young Y chromosome.</title>
        <authorList>
            <person name="Harkess A."/>
            <person name="Zhou J."/>
            <person name="Xu C."/>
            <person name="Bowers J.E."/>
            <person name="Van der Hulst R."/>
            <person name="Ayyampalayam S."/>
            <person name="Mercati F."/>
            <person name="Riccardi P."/>
            <person name="McKain M.R."/>
            <person name="Kakrana A."/>
            <person name="Tang H."/>
            <person name="Ray J."/>
            <person name="Groenendijk J."/>
            <person name="Arikit S."/>
            <person name="Mathioni S.M."/>
            <person name="Nakano M."/>
            <person name="Shan H."/>
            <person name="Telgmann-Rauber A."/>
            <person name="Kanno A."/>
            <person name="Yue Z."/>
            <person name="Chen H."/>
            <person name="Li W."/>
            <person name="Chen Y."/>
            <person name="Xu X."/>
            <person name="Zhang Y."/>
            <person name="Luo S."/>
            <person name="Chen H."/>
            <person name="Gao J."/>
            <person name="Mao Z."/>
            <person name="Pires J.C."/>
            <person name="Luo M."/>
            <person name="Kudrna D."/>
            <person name="Wing R.A."/>
            <person name="Meyers B.C."/>
            <person name="Yi K."/>
            <person name="Kong H."/>
            <person name="Lavrijsen P."/>
            <person name="Sunseri F."/>
            <person name="Falavigna A."/>
            <person name="Ye Y."/>
            <person name="Leebens-Mack J.H."/>
            <person name="Chen G."/>
        </authorList>
    </citation>
    <scope>NUCLEOTIDE SEQUENCE [LARGE SCALE GENOMIC DNA]</scope>
    <source>
        <strain evidence="19">cv. DH0086</strain>
    </source>
</reference>
<organism evidence="18 19">
    <name type="scientific">Asparagus officinalis</name>
    <name type="common">Garden asparagus</name>
    <dbReference type="NCBI Taxonomy" id="4686"/>
    <lineage>
        <taxon>Eukaryota</taxon>
        <taxon>Viridiplantae</taxon>
        <taxon>Streptophyta</taxon>
        <taxon>Embryophyta</taxon>
        <taxon>Tracheophyta</taxon>
        <taxon>Spermatophyta</taxon>
        <taxon>Magnoliopsida</taxon>
        <taxon>Liliopsida</taxon>
        <taxon>Asparagales</taxon>
        <taxon>Asparagaceae</taxon>
        <taxon>Asparagoideae</taxon>
        <taxon>Asparagus</taxon>
    </lineage>
</organism>
<dbReference type="Gramene" id="ONK81855">
    <property type="protein sequence ID" value="ONK81855"/>
    <property type="gene ID" value="A4U43_C01F33560"/>
</dbReference>
<evidence type="ECO:0000256" key="5">
    <source>
        <dbReference type="ARBA" id="ARBA00009100"/>
    </source>
</evidence>
<dbReference type="InterPro" id="IPR006955">
    <property type="entry name" value="Uso1_p115_C"/>
</dbReference>
<proteinExistence type="inferred from homology"/>
<dbReference type="SUPFAM" id="SSF48371">
    <property type="entry name" value="ARM repeat"/>
    <property type="match status" value="1"/>
</dbReference>
<feature type="domain" description="Uso1/p115-like vesicle tethering protein C-terminal" evidence="17">
    <location>
        <begin position="858"/>
        <end position="976"/>
    </location>
</feature>
<evidence type="ECO:0000256" key="1">
    <source>
        <dbReference type="ARBA" id="ARBA00004125"/>
    </source>
</evidence>
<keyword evidence="7" id="KW-0963">Cytoplasm</keyword>
<dbReference type="GO" id="GO:0000139">
    <property type="term" value="C:Golgi membrane"/>
    <property type="evidence" value="ECO:0007669"/>
    <property type="project" value="InterPro"/>
</dbReference>
<dbReference type="InterPro" id="IPR011989">
    <property type="entry name" value="ARM-like"/>
</dbReference>
<evidence type="ECO:0000313" key="19">
    <source>
        <dbReference type="Proteomes" id="UP000243459"/>
    </source>
</evidence>
<dbReference type="GO" id="GO:0048211">
    <property type="term" value="P:Golgi vesicle docking"/>
    <property type="evidence" value="ECO:0007669"/>
    <property type="project" value="TreeGrafter"/>
</dbReference>
<keyword evidence="9" id="KW-0333">Golgi apparatus</keyword>
<comment type="function">
    <text evidence="12">Plays a role in vesicular protein sorting. Component of the membrane-associated retromer complex which is essential in endosome-to-Golgi retrograde transport. The VPS29-VPS26-VPS35 subcomplex may be involved in recycling of specific cargos from endosome to the plasma membrane.</text>
</comment>
<dbReference type="GO" id="GO:0006886">
    <property type="term" value="P:intracellular protein transport"/>
    <property type="evidence" value="ECO:0007669"/>
    <property type="project" value="InterPro"/>
</dbReference>
<keyword evidence="10 14" id="KW-0175">Coiled coil</keyword>
<keyword evidence="19" id="KW-1185">Reference proteome</keyword>
<dbReference type="InterPro" id="IPR016024">
    <property type="entry name" value="ARM-type_fold"/>
</dbReference>
<dbReference type="PANTHER" id="PTHR10013">
    <property type="entry name" value="GENERAL VESICULAR TRANSPORT FACTOR P115"/>
    <property type="match status" value="1"/>
</dbReference>
<dbReference type="InterPro" id="IPR006953">
    <property type="entry name" value="Vesicle_Uso1_P115_head"/>
</dbReference>
<name>A0A5P1FU38_ASPOF</name>
<dbReference type="Gene3D" id="2.60.40.640">
    <property type="match status" value="2"/>
</dbReference>
<protein>
    <submittedName>
        <fullName evidence="18">Uncharacterized protein</fullName>
    </submittedName>
</protein>
<gene>
    <name evidence="18" type="ORF">A4U43_C01F33560</name>
</gene>
<evidence type="ECO:0000256" key="8">
    <source>
        <dbReference type="ARBA" id="ARBA00022927"/>
    </source>
</evidence>
<dbReference type="Gene3D" id="1.25.10.10">
    <property type="entry name" value="Leucine-rich Repeat Variant"/>
    <property type="match status" value="1"/>
</dbReference>
<feature type="region of interest" description="Disordered" evidence="15">
    <location>
        <begin position="816"/>
        <end position="837"/>
    </location>
</feature>
<dbReference type="GO" id="GO:0006888">
    <property type="term" value="P:endoplasmic reticulum to Golgi vesicle-mediated transport"/>
    <property type="evidence" value="ECO:0007669"/>
    <property type="project" value="TreeGrafter"/>
</dbReference>
<evidence type="ECO:0000256" key="14">
    <source>
        <dbReference type="SAM" id="Coils"/>
    </source>
</evidence>
<comment type="subunit">
    <text evidence="13">Component of the retromer complex which consists of VPS29 (MAG1), VPS26 (VPS26A or VPS26B), VPS35 (VPS35A or VPS35B or VPS35C), VPS5/17 (SNX1 or SNX2A or SNX2B). Component of a retromer subcomplex consisting of VPS29 (MAG1), VPS26 (VPS26A or VPS26B), VPS35 (VPS35A or VPS35B or VPS35C).</text>
</comment>
<dbReference type="InterPro" id="IPR028934">
    <property type="entry name" value="Vps26-related"/>
</dbReference>
<dbReference type="OMA" id="ESEREHT"/>